<keyword evidence="5" id="KW-0539">Nucleus</keyword>
<dbReference type="CDD" id="cd00067">
    <property type="entry name" value="GAL4"/>
    <property type="match status" value="1"/>
</dbReference>
<keyword evidence="1" id="KW-0479">Metal-binding</keyword>
<dbReference type="PROSITE" id="PS00463">
    <property type="entry name" value="ZN2_CY6_FUNGAL_1"/>
    <property type="match status" value="1"/>
</dbReference>
<dbReference type="GO" id="GO:0006351">
    <property type="term" value="P:DNA-templated transcription"/>
    <property type="evidence" value="ECO:0007669"/>
    <property type="project" value="InterPro"/>
</dbReference>
<evidence type="ECO:0000256" key="3">
    <source>
        <dbReference type="ARBA" id="ARBA00023125"/>
    </source>
</evidence>
<dbReference type="OrthoDB" id="424974at2759"/>
<sequence length="693" mass="77534">MTTTLQHEEHQHNPSKPFRRERLRISNACQACRVRKVKCDGSSPACARCQARGKTCTYSWDSVTTGQPSKRKRSGSGSGSAGHDSPTTTGSHIPGLASPPTLRALAYHHSLEASSTSPSAIEIPSTSISTTQTPSTTGPSSSSRSEQLDEEDPDPDPDQSRAYCTAHGRFAGDVVAAIDVRAGLAPAATSNLVPFVDAPLFGEIELDVHSPYSSVLDFAAELPPRAYANKLVDIYWQYVDPVEHILDRERFFRDYEASYFGPGALLHADRDVWLSILNVVFALAVQRQESTPLQKRDEEGNRYFQRAWALLRPETILWKPGSLELVQCLMLMNRYLHCTNNQQKTWMTAGLSMRIAQSMCCQLPEASSAKESSNNRQLKQNIWASCVALDRCVSWSLGRTSAPSLITLPNRTDSTLSSGSYQHTRGLELHEIGNQIQLAQTQTQNSLAAKLGLPRLYQQEYHTVAVQLDACLNKWENGLPSDWKLESLQNVVDRTSRVERYLLHLRLLQSRIFLYRPMLARFYSMKSHRATAQATSKPPSLSDRLLKECSGMCVEAAQKIASLIIETLEPDQSMGLLPWWYRIYYLHIAGTNFLAAMFGSDLFTESVSQTWDNVMSALRAHEHLSTYVQQCIGTFETLSTRILATRYPNPDGSGNVLLEDSSFFFDDIFQDVNFDFDNYLFGTEDIMEGQRVG</sequence>
<dbReference type="Gene3D" id="4.10.240.10">
    <property type="entry name" value="Zn(2)-C6 fungal-type DNA-binding domain"/>
    <property type="match status" value="1"/>
</dbReference>
<dbReference type="GO" id="GO:0005634">
    <property type="term" value="C:nucleus"/>
    <property type="evidence" value="ECO:0007669"/>
    <property type="project" value="TreeGrafter"/>
</dbReference>
<evidence type="ECO:0000256" key="2">
    <source>
        <dbReference type="ARBA" id="ARBA00023015"/>
    </source>
</evidence>
<dbReference type="SUPFAM" id="SSF57701">
    <property type="entry name" value="Zn2/Cys6 DNA-binding domain"/>
    <property type="match status" value="1"/>
</dbReference>
<dbReference type="Pfam" id="PF04082">
    <property type="entry name" value="Fungal_trans"/>
    <property type="match status" value="1"/>
</dbReference>
<dbReference type="GO" id="GO:0008270">
    <property type="term" value="F:zinc ion binding"/>
    <property type="evidence" value="ECO:0007669"/>
    <property type="project" value="InterPro"/>
</dbReference>
<dbReference type="EMBL" id="JAAMPI010000521">
    <property type="protein sequence ID" value="KAF4630719.1"/>
    <property type="molecule type" value="Genomic_DNA"/>
</dbReference>
<name>A0A8H4W4K5_9HELO</name>
<keyword evidence="2" id="KW-0805">Transcription regulation</keyword>
<gene>
    <name evidence="8" type="ORF">G7Y89_g7412</name>
</gene>
<feature type="region of interest" description="Disordered" evidence="6">
    <location>
        <begin position="113"/>
        <end position="162"/>
    </location>
</feature>
<dbReference type="PROSITE" id="PS50048">
    <property type="entry name" value="ZN2_CY6_FUNGAL_2"/>
    <property type="match status" value="1"/>
</dbReference>
<feature type="region of interest" description="Disordered" evidence="6">
    <location>
        <begin position="60"/>
        <end position="99"/>
    </location>
</feature>
<evidence type="ECO:0000256" key="5">
    <source>
        <dbReference type="ARBA" id="ARBA00023242"/>
    </source>
</evidence>
<dbReference type="GO" id="GO:0000435">
    <property type="term" value="P:positive regulation of transcription from RNA polymerase II promoter by galactose"/>
    <property type="evidence" value="ECO:0007669"/>
    <property type="project" value="TreeGrafter"/>
</dbReference>
<dbReference type="SMART" id="SM00906">
    <property type="entry name" value="Fungal_trans"/>
    <property type="match status" value="1"/>
</dbReference>
<dbReference type="CDD" id="cd12148">
    <property type="entry name" value="fungal_TF_MHR"/>
    <property type="match status" value="1"/>
</dbReference>
<proteinExistence type="predicted"/>
<dbReference type="SMART" id="SM00066">
    <property type="entry name" value="GAL4"/>
    <property type="match status" value="1"/>
</dbReference>
<keyword evidence="4" id="KW-0804">Transcription</keyword>
<reference evidence="8 9" key="1">
    <citation type="submission" date="2020-03" db="EMBL/GenBank/DDBJ databases">
        <title>Draft Genome Sequence of Cudoniella acicularis.</title>
        <authorList>
            <person name="Buettner E."/>
            <person name="Kellner H."/>
        </authorList>
    </citation>
    <scope>NUCLEOTIDE SEQUENCE [LARGE SCALE GENOMIC DNA]</scope>
    <source>
        <strain evidence="8 9">DSM 108380</strain>
    </source>
</reference>
<evidence type="ECO:0000256" key="4">
    <source>
        <dbReference type="ARBA" id="ARBA00023163"/>
    </source>
</evidence>
<keyword evidence="3" id="KW-0238">DNA-binding</keyword>
<dbReference type="Proteomes" id="UP000566819">
    <property type="component" value="Unassembled WGS sequence"/>
</dbReference>
<keyword evidence="9" id="KW-1185">Reference proteome</keyword>
<dbReference type="InterPro" id="IPR007219">
    <property type="entry name" value="XnlR_reg_dom"/>
</dbReference>
<dbReference type="GO" id="GO:0000978">
    <property type="term" value="F:RNA polymerase II cis-regulatory region sequence-specific DNA binding"/>
    <property type="evidence" value="ECO:0007669"/>
    <property type="project" value="TreeGrafter"/>
</dbReference>
<dbReference type="AlphaFoldDB" id="A0A8H4W4K5"/>
<dbReference type="GO" id="GO:0000981">
    <property type="term" value="F:DNA-binding transcription factor activity, RNA polymerase II-specific"/>
    <property type="evidence" value="ECO:0007669"/>
    <property type="project" value="InterPro"/>
</dbReference>
<feature type="domain" description="Zn(2)-C6 fungal-type" evidence="7">
    <location>
        <begin position="28"/>
        <end position="58"/>
    </location>
</feature>
<evidence type="ECO:0000259" key="7">
    <source>
        <dbReference type="PROSITE" id="PS50048"/>
    </source>
</evidence>
<dbReference type="InterPro" id="IPR036864">
    <property type="entry name" value="Zn2-C6_fun-type_DNA-bd_sf"/>
</dbReference>
<dbReference type="Pfam" id="PF00172">
    <property type="entry name" value="Zn_clus"/>
    <property type="match status" value="1"/>
</dbReference>
<evidence type="ECO:0000313" key="9">
    <source>
        <dbReference type="Proteomes" id="UP000566819"/>
    </source>
</evidence>
<dbReference type="PANTHER" id="PTHR47424:SF3">
    <property type="entry name" value="REGULATORY PROTEIN GAL4"/>
    <property type="match status" value="1"/>
</dbReference>
<dbReference type="InterPro" id="IPR051127">
    <property type="entry name" value="Fungal_SecMet_Regulators"/>
</dbReference>
<protein>
    <recommendedName>
        <fullName evidence="7">Zn(2)-C6 fungal-type domain-containing protein</fullName>
    </recommendedName>
</protein>
<accession>A0A8H4W4K5</accession>
<dbReference type="InterPro" id="IPR001138">
    <property type="entry name" value="Zn2Cys6_DnaBD"/>
</dbReference>
<evidence type="ECO:0000313" key="8">
    <source>
        <dbReference type="EMBL" id="KAF4630719.1"/>
    </source>
</evidence>
<organism evidence="8 9">
    <name type="scientific">Cudoniella acicularis</name>
    <dbReference type="NCBI Taxonomy" id="354080"/>
    <lineage>
        <taxon>Eukaryota</taxon>
        <taxon>Fungi</taxon>
        <taxon>Dikarya</taxon>
        <taxon>Ascomycota</taxon>
        <taxon>Pezizomycotina</taxon>
        <taxon>Leotiomycetes</taxon>
        <taxon>Helotiales</taxon>
        <taxon>Tricladiaceae</taxon>
        <taxon>Cudoniella</taxon>
    </lineage>
</organism>
<comment type="caution">
    <text evidence="8">The sequence shown here is derived from an EMBL/GenBank/DDBJ whole genome shotgun (WGS) entry which is preliminary data.</text>
</comment>
<feature type="compositionally biased region" description="Low complexity" evidence="6">
    <location>
        <begin position="114"/>
        <end position="145"/>
    </location>
</feature>
<feature type="compositionally biased region" description="Acidic residues" evidence="6">
    <location>
        <begin position="148"/>
        <end position="157"/>
    </location>
</feature>
<evidence type="ECO:0000256" key="1">
    <source>
        <dbReference type="ARBA" id="ARBA00022723"/>
    </source>
</evidence>
<evidence type="ECO:0000256" key="6">
    <source>
        <dbReference type="SAM" id="MobiDB-lite"/>
    </source>
</evidence>
<dbReference type="PANTHER" id="PTHR47424">
    <property type="entry name" value="REGULATORY PROTEIN GAL4"/>
    <property type="match status" value="1"/>
</dbReference>